<sequence length="455" mass="49566">MKVDALIAEIGSTTTVLSAFASDGSGKLRFLSQGEHYTTVDAGDVTLGIERAISTLKKRLNVDTLDWNIFLATSSAAGGLKMTVHGLVYDMTVKAAREAALGAGAVIKYVSAGKLNSKDLEHIVEVDPRIILLAGGVDYGERETVIHNAKLLATLPLNVPVIFAGNITATETITEILTEAGKPVLIAENVYPRIDQLNVEPTREIIRKVFAENIIKAPGMERIYSVVDRNVIPTPAAVMLTTGLLAEHYEDVLVVDIGGATTDVDSYTQGDPEIQKMLVAPEPLAKRTVEGDLGVFVNAKHVIDHIGETQLRSEFSNYDSIISNISPYPTDQSAEEFIARLATYCFETSIRRHAGRIRQLYGPTGRIEVAEGKDLTAVKLLLGTGGVLTRSRFRERIMGSVVNLGRKHIKELLPRPDVKLGYDKNYIFAAIGILSKIDRALALDLLEDDLCFFAH</sequence>
<dbReference type="InterPro" id="IPR006230">
    <property type="entry name" value="MutL"/>
</dbReference>
<protein>
    <submittedName>
        <fullName evidence="1">DNA mismatch repair protein MutL</fullName>
    </submittedName>
</protein>
<dbReference type="NCBIfam" id="TIGR01319">
    <property type="entry name" value="glmL_fam"/>
    <property type="match status" value="1"/>
</dbReference>
<name>A0A7C5HXI5_9BACT</name>
<accession>A0A7C5HXI5</accession>
<dbReference type="Pfam" id="PF13941">
    <property type="entry name" value="MutL"/>
    <property type="match status" value="1"/>
</dbReference>
<dbReference type="AlphaFoldDB" id="A0A7C5HXI5"/>
<gene>
    <name evidence="1" type="ORF">ENL26_02000</name>
</gene>
<dbReference type="NCBIfam" id="NF040744">
    <property type="entry name" value="ornith_Or-4"/>
    <property type="match status" value="1"/>
</dbReference>
<reference evidence="1" key="1">
    <citation type="journal article" date="2020" name="mSystems">
        <title>Genome- and Community-Level Interaction Insights into Carbon Utilization and Element Cycling Functions of Hydrothermarchaeota in Hydrothermal Sediment.</title>
        <authorList>
            <person name="Zhou Z."/>
            <person name="Liu Y."/>
            <person name="Xu W."/>
            <person name="Pan J."/>
            <person name="Luo Z.H."/>
            <person name="Li M."/>
        </authorList>
    </citation>
    <scope>NUCLEOTIDE SEQUENCE [LARGE SCALE GENOMIC DNA]</scope>
    <source>
        <strain evidence="1">HyVt-80</strain>
    </source>
</reference>
<dbReference type="PIRSF" id="PIRSF004729">
    <property type="entry name" value="MutL"/>
    <property type="match status" value="1"/>
</dbReference>
<evidence type="ECO:0000313" key="1">
    <source>
        <dbReference type="EMBL" id="HHF08531.1"/>
    </source>
</evidence>
<dbReference type="Proteomes" id="UP000886129">
    <property type="component" value="Unassembled WGS sequence"/>
</dbReference>
<dbReference type="EMBL" id="DRTH01000116">
    <property type="protein sequence ID" value="HHF08531.1"/>
    <property type="molecule type" value="Genomic_DNA"/>
</dbReference>
<organism evidence="1">
    <name type="scientific">Kosmotoga arenicorallina</name>
    <dbReference type="NCBI Taxonomy" id="688066"/>
    <lineage>
        <taxon>Bacteria</taxon>
        <taxon>Thermotogati</taxon>
        <taxon>Thermotogota</taxon>
        <taxon>Thermotogae</taxon>
        <taxon>Kosmotogales</taxon>
        <taxon>Kosmotogaceae</taxon>
        <taxon>Kosmotoga</taxon>
    </lineage>
</organism>
<comment type="caution">
    <text evidence="1">The sequence shown here is derived from an EMBL/GenBank/DDBJ whole genome shotgun (WGS) entry which is preliminary data.</text>
</comment>
<proteinExistence type="predicted"/>